<dbReference type="EMBL" id="QCXX01000009">
    <property type="protein sequence ID" value="PUV21803.1"/>
    <property type="molecule type" value="Genomic_DNA"/>
</dbReference>
<sequence length="897" mass="102647">MSGKKIKLLIGWLGLCLLPFFAQAQVAIHGKVSVKGEALGGVRIDLRLAADSRMLTYTFSDGQGNYRLQTAQSGKFILQFKSLGSEPLSLAIAPTQADTLIDAQMQPGGVQRLQEVIVHAKQPYLRGRDTLELAVSSFLQGDERNVEDLLRKIPGINVGTDGSIKIGNKEVEKVMVEGDDFFEKGYRLLTQNMSVQSLEKIQVLQRYSNNKQLKGIENSDKVALNLQLKAESKNQWLGSVGLQGSPIGPKYYQASANLMNFGKRNKYYLLASGNNNGYDAVSSINHLIQSGSTNEPGQIGLDVSTPTLIDNTPNLSNFDYRRTNFNNDKLISLNTILNPIAAFKIKWLGFANPTKKSFYRNTVQEYNLEDIQFTTNENYEFARKINNYFTKVELQYEPTPHTTLNYTGTLGSLNSNELGTLIFNNISSLETTKNKGYLTNHNLSYSYKLSERKALVSSVRFIDQQSPVDYSINQYYYEDLFGSNSVNEVQQHIDNNLRYLGATTHYVSRQQNGNFFELGLSSTYQNQELNTLFRLLPDPEAEYKTVVYPPKFANEMTLRLFQTNIISKYTVKHRSWEITPRLQLGLADSRLINFEEQKHKSNLQLSPGLSGKWAIHHKGRLETDLFFQQQNTKLTDLIPNYYTTGVRNFIKGMDNMATLSSSGGTLQYTYGNMSDRFFTNLWIGHQILFDYIGTESDLNPNFNLVQQRLLKDKTLTYAKAELNYFVKSLNGNLKLDVGFNTVDYENVVVGLGRRKIRTNRYDYGLLFRSSWKSCFNMYTGYSLQTNNYRMEGEKNTLTNSQAFLNLFLRFGENLQLSLKNESYRFGSMPQQKKQTYYFSDFSVFYDLKRYKTRFDITAKNIFNTRSFRNAMLTDISRSTTEYRLLPRYISFGIDYNF</sequence>
<evidence type="ECO:0000313" key="3">
    <source>
        <dbReference type="Proteomes" id="UP000250831"/>
    </source>
</evidence>
<reference evidence="2 3" key="1">
    <citation type="submission" date="2018-04" db="EMBL/GenBank/DDBJ databases">
        <title>Sphingobacterium sp. M46 Genome.</title>
        <authorList>
            <person name="Cheng J."/>
            <person name="Li Y."/>
        </authorList>
    </citation>
    <scope>NUCLEOTIDE SEQUENCE [LARGE SCALE GENOMIC DNA]</scope>
    <source>
        <strain evidence="2 3">M46</strain>
    </source>
</reference>
<dbReference type="RefSeq" id="WP_108636625.1">
    <property type="nucleotide sequence ID" value="NZ_QCXX01000009.1"/>
</dbReference>
<feature type="chain" id="PRO_5016833392" description="TonB-dependent receptor" evidence="1">
    <location>
        <begin position="25"/>
        <end position="897"/>
    </location>
</feature>
<organism evidence="2 3">
    <name type="scientific">Sphingobacterium athyrii</name>
    <dbReference type="NCBI Taxonomy" id="2152717"/>
    <lineage>
        <taxon>Bacteria</taxon>
        <taxon>Pseudomonadati</taxon>
        <taxon>Bacteroidota</taxon>
        <taxon>Sphingobacteriia</taxon>
        <taxon>Sphingobacteriales</taxon>
        <taxon>Sphingobacteriaceae</taxon>
        <taxon>Sphingobacterium</taxon>
    </lineage>
</organism>
<name>A0A363NM18_9SPHI</name>
<accession>A0A363NM18</accession>
<dbReference type="OrthoDB" id="603275at2"/>
<evidence type="ECO:0000256" key="1">
    <source>
        <dbReference type="SAM" id="SignalP"/>
    </source>
</evidence>
<feature type="signal peptide" evidence="1">
    <location>
        <begin position="1"/>
        <end position="24"/>
    </location>
</feature>
<dbReference type="Proteomes" id="UP000250831">
    <property type="component" value="Unassembled WGS sequence"/>
</dbReference>
<evidence type="ECO:0008006" key="4">
    <source>
        <dbReference type="Google" id="ProtNLM"/>
    </source>
</evidence>
<proteinExistence type="predicted"/>
<dbReference type="AlphaFoldDB" id="A0A363NM18"/>
<protein>
    <recommendedName>
        <fullName evidence="4">TonB-dependent receptor</fullName>
    </recommendedName>
</protein>
<comment type="caution">
    <text evidence="2">The sequence shown here is derived from an EMBL/GenBank/DDBJ whole genome shotgun (WGS) entry which is preliminary data.</text>
</comment>
<evidence type="ECO:0000313" key="2">
    <source>
        <dbReference type="EMBL" id="PUV21803.1"/>
    </source>
</evidence>
<keyword evidence="1" id="KW-0732">Signal</keyword>
<keyword evidence="3" id="KW-1185">Reference proteome</keyword>
<gene>
    <name evidence="2" type="ORF">DCO56_26120</name>
</gene>